<protein>
    <submittedName>
        <fullName evidence="2">Uncharacterized protein</fullName>
    </submittedName>
</protein>
<accession>A0AAP0QSD0</accession>
<dbReference type="EMBL" id="JBCGBO010000004">
    <property type="protein sequence ID" value="KAK9210025.1"/>
    <property type="molecule type" value="Genomic_DNA"/>
</dbReference>
<sequence>MLIKPRGQQGREESADSDPGHYPISVTAAKGTCNFFVRWKEREYIEVAMTCPLKVGPWGKIGTQITHRDPSSRCSSARGFQSDSDFLSVCLLETQAEAEAEAEAYPEPLFHYFLGQ</sequence>
<feature type="region of interest" description="Disordered" evidence="1">
    <location>
        <begin position="1"/>
        <end position="22"/>
    </location>
</feature>
<evidence type="ECO:0000256" key="1">
    <source>
        <dbReference type="SAM" id="MobiDB-lite"/>
    </source>
</evidence>
<gene>
    <name evidence="2" type="ORF">WN944_002394</name>
</gene>
<evidence type="ECO:0000313" key="3">
    <source>
        <dbReference type="Proteomes" id="UP001428341"/>
    </source>
</evidence>
<organism evidence="2 3">
    <name type="scientific">Citrus x changshan-huyou</name>
    <dbReference type="NCBI Taxonomy" id="2935761"/>
    <lineage>
        <taxon>Eukaryota</taxon>
        <taxon>Viridiplantae</taxon>
        <taxon>Streptophyta</taxon>
        <taxon>Embryophyta</taxon>
        <taxon>Tracheophyta</taxon>
        <taxon>Spermatophyta</taxon>
        <taxon>Magnoliopsida</taxon>
        <taxon>eudicotyledons</taxon>
        <taxon>Gunneridae</taxon>
        <taxon>Pentapetalae</taxon>
        <taxon>rosids</taxon>
        <taxon>malvids</taxon>
        <taxon>Sapindales</taxon>
        <taxon>Rutaceae</taxon>
        <taxon>Aurantioideae</taxon>
        <taxon>Citrus</taxon>
    </lineage>
</organism>
<reference evidence="2 3" key="1">
    <citation type="submission" date="2024-05" db="EMBL/GenBank/DDBJ databases">
        <title>Haplotype-resolved chromosome-level genome assembly of Huyou (Citrus changshanensis).</title>
        <authorList>
            <person name="Miao C."/>
            <person name="Chen W."/>
            <person name="Wu Y."/>
            <person name="Wang L."/>
            <person name="Zhao S."/>
            <person name="Grierson D."/>
            <person name="Xu C."/>
            <person name="Chen K."/>
        </authorList>
    </citation>
    <scope>NUCLEOTIDE SEQUENCE [LARGE SCALE GENOMIC DNA]</scope>
    <source>
        <strain evidence="2">01-14</strain>
        <tissue evidence="2">Leaf</tissue>
    </source>
</reference>
<name>A0AAP0QSD0_9ROSI</name>
<dbReference type="AlphaFoldDB" id="A0AAP0QSD0"/>
<dbReference type="Proteomes" id="UP001428341">
    <property type="component" value="Unassembled WGS sequence"/>
</dbReference>
<proteinExistence type="predicted"/>
<evidence type="ECO:0000313" key="2">
    <source>
        <dbReference type="EMBL" id="KAK9210025.1"/>
    </source>
</evidence>
<keyword evidence="3" id="KW-1185">Reference proteome</keyword>
<comment type="caution">
    <text evidence="2">The sequence shown here is derived from an EMBL/GenBank/DDBJ whole genome shotgun (WGS) entry which is preliminary data.</text>
</comment>